<dbReference type="GO" id="GO:0008270">
    <property type="term" value="F:zinc ion binding"/>
    <property type="evidence" value="ECO:0007669"/>
    <property type="project" value="UniProtKB-KW"/>
</dbReference>
<dbReference type="GO" id="GO:0005634">
    <property type="term" value="C:nucleus"/>
    <property type="evidence" value="ECO:0007669"/>
    <property type="project" value="UniProtKB-SubCell"/>
</dbReference>
<dbReference type="PANTHER" id="PTHR12920:SF4">
    <property type="entry name" value="GEO03726P1"/>
    <property type="match status" value="1"/>
</dbReference>
<name>A0AAD9ISQ3_9ANNE</name>
<comment type="subcellular location">
    <subcellularLocation>
        <location evidence="1">Nucleus</location>
    </subcellularLocation>
</comment>
<feature type="compositionally biased region" description="Basic and acidic residues" evidence="9">
    <location>
        <begin position="66"/>
        <end position="84"/>
    </location>
</feature>
<dbReference type="AlphaFoldDB" id="A0AAD9ISQ3"/>
<keyword evidence="2" id="KW-0479">Metal-binding</keyword>
<dbReference type="PROSITE" id="PS01358">
    <property type="entry name" value="ZF_RANBP2_1"/>
    <property type="match status" value="1"/>
</dbReference>
<evidence type="ECO:0000256" key="9">
    <source>
        <dbReference type="SAM" id="MobiDB-lite"/>
    </source>
</evidence>
<sequence length="208" mass="23302">MDEKRRSKRKSMDDGFWDCSVCTYRNTPEAFKCEMCDVRKGTSTRKPRLNPQLVAQQVAQQFPAPPKKEKSVVHKEKDHVDLKEPNINARDSSPNEISPKVEVKDSSKDMKDMKETKPEKPTPPSTSNTPRTTRRPCKLTQLKNIDRSSARSMEVTVGDVTVIITDYKPKKDKNNSISTDQDMSQAAGSTTSTPANSSRVQTNNAANS</sequence>
<dbReference type="InterPro" id="IPR039958">
    <property type="entry name" value="RYBP/YAF2"/>
</dbReference>
<keyword evidence="7" id="KW-0539">Nucleus</keyword>
<dbReference type="InterPro" id="IPR001876">
    <property type="entry name" value="Znf_RanBP2"/>
</dbReference>
<evidence type="ECO:0000256" key="7">
    <source>
        <dbReference type="ARBA" id="ARBA00023242"/>
    </source>
</evidence>
<feature type="compositionally biased region" description="Basic and acidic residues" evidence="9">
    <location>
        <begin position="99"/>
        <end position="120"/>
    </location>
</feature>
<dbReference type="Gene3D" id="4.10.1060.10">
    <property type="entry name" value="Zinc finger, RanBP2-type"/>
    <property type="match status" value="1"/>
</dbReference>
<keyword evidence="6" id="KW-0804">Transcription</keyword>
<evidence type="ECO:0000259" key="10">
    <source>
        <dbReference type="PROSITE" id="PS50199"/>
    </source>
</evidence>
<dbReference type="Pfam" id="PF00641">
    <property type="entry name" value="Zn_ribbon_RanBP"/>
    <property type="match status" value="1"/>
</dbReference>
<dbReference type="InterPro" id="IPR033774">
    <property type="entry name" value="YAF2_RYBP"/>
</dbReference>
<dbReference type="GO" id="GO:0045893">
    <property type="term" value="P:positive regulation of DNA-templated transcription"/>
    <property type="evidence" value="ECO:0007669"/>
    <property type="project" value="InterPro"/>
</dbReference>
<evidence type="ECO:0000256" key="6">
    <source>
        <dbReference type="ARBA" id="ARBA00023163"/>
    </source>
</evidence>
<evidence type="ECO:0000256" key="2">
    <source>
        <dbReference type="ARBA" id="ARBA00022723"/>
    </source>
</evidence>
<dbReference type="Pfam" id="PF17219">
    <property type="entry name" value="YAF2_RYBP"/>
    <property type="match status" value="1"/>
</dbReference>
<feature type="compositionally biased region" description="Polar residues" evidence="9">
    <location>
        <begin position="175"/>
        <end position="208"/>
    </location>
</feature>
<reference evidence="11" key="1">
    <citation type="journal article" date="2023" name="Mol. Biol. Evol.">
        <title>Third-Generation Sequencing Reveals the Adaptive Role of the Epigenome in Three Deep-Sea Polychaetes.</title>
        <authorList>
            <person name="Perez M."/>
            <person name="Aroh O."/>
            <person name="Sun Y."/>
            <person name="Lan Y."/>
            <person name="Juniper S.K."/>
            <person name="Young C.R."/>
            <person name="Angers B."/>
            <person name="Qian P.Y."/>
        </authorList>
    </citation>
    <scope>NUCLEOTIDE SEQUENCE</scope>
    <source>
        <strain evidence="11">P08H-3</strain>
    </source>
</reference>
<dbReference type="GO" id="GO:0003712">
    <property type="term" value="F:transcription coregulator activity"/>
    <property type="evidence" value="ECO:0007669"/>
    <property type="project" value="TreeGrafter"/>
</dbReference>
<gene>
    <name evidence="11" type="ORF">LSH36_1414g00015</name>
</gene>
<organism evidence="11 12">
    <name type="scientific">Paralvinella palmiformis</name>
    <dbReference type="NCBI Taxonomy" id="53620"/>
    <lineage>
        <taxon>Eukaryota</taxon>
        <taxon>Metazoa</taxon>
        <taxon>Spiralia</taxon>
        <taxon>Lophotrochozoa</taxon>
        <taxon>Annelida</taxon>
        <taxon>Polychaeta</taxon>
        <taxon>Sedentaria</taxon>
        <taxon>Canalipalpata</taxon>
        <taxon>Terebellida</taxon>
        <taxon>Terebelliformia</taxon>
        <taxon>Alvinellidae</taxon>
        <taxon>Paralvinella</taxon>
    </lineage>
</organism>
<keyword evidence="4" id="KW-0862">Zinc</keyword>
<dbReference type="GO" id="GO:0003677">
    <property type="term" value="F:DNA binding"/>
    <property type="evidence" value="ECO:0007669"/>
    <property type="project" value="TreeGrafter"/>
</dbReference>
<dbReference type="EMBL" id="JAODUP010001413">
    <property type="protein sequence ID" value="KAK2140266.1"/>
    <property type="molecule type" value="Genomic_DNA"/>
</dbReference>
<dbReference type="Proteomes" id="UP001208570">
    <property type="component" value="Unassembled WGS sequence"/>
</dbReference>
<evidence type="ECO:0000313" key="12">
    <source>
        <dbReference type="Proteomes" id="UP001208570"/>
    </source>
</evidence>
<keyword evidence="3 8" id="KW-0863">Zinc-finger</keyword>
<feature type="domain" description="RanBP2-type" evidence="10">
    <location>
        <begin position="13"/>
        <end position="42"/>
    </location>
</feature>
<dbReference type="SUPFAM" id="SSF90209">
    <property type="entry name" value="Ran binding protein zinc finger-like"/>
    <property type="match status" value="1"/>
</dbReference>
<evidence type="ECO:0000256" key="3">
    <source>
        <dbReference type="ARBA" id="ARBA00022771"/>
    </source>
</evidence>
<evidence type="ECO:0000256" key="4">
    <source>
        <dbReference type="ARBA" id="ARBA00022833"/>
    </source>
</evidence>
<keyword evidence="5" id="KW-0805">Transcription regulation</keyword>
<keyword evidence="12" id="KW-1185">Reference proteome</keyword>
<comment type="caution">
    <text evidence="11">The sequence shown here is derived from an EMBL/GenBank/DDBJ whole genome shotgun (WGS) entry which is preliminary data.</text>
</comment>
<protein>
    <recommendedName>
        <fullName evidence="10">RanBP2-type domain-containing protein</fullName>
    </recommendedName>
</protein>
<feature type="region of interest" description="Disordered" evidence="9">
    <location>
        <begin position="59"/>
        <end position="152"/>
    </location>
</feature>
<evidence type="ECO:0000256" key="5">
    <source>
        <dbReference type="ARBA" id="ARBA00023015"/>
    </source>
</evidence>
<dbReference type="SMART" id="SM00547">
    <property type="entry name" value="ZnF_RBZ"/>
    <property type="match status" value="1"/>
</dbReference>
<dbReference type="PANTHER" id="PTHR12920">
    <property type="entry name" value="RYBP AND YAF2-RELATED"/>
    <property type="match status" value="1"/>
</dbReference>
<feature type="region of interest" description="Disordered" evidence="9">
    <location>
        <begin position="166"/>
        <end position="208"/>
    </location>
</feature>
<proteinExistence type="predicted"/>
<evidence type="ECO:0000256" key="8">
    <source>
        <dbReference type="PROSITE-ProRule" id="PRU00322"/>
    </source>
</evidence>
<dbReference type="InterPro" id="IPR036443">
    <property type="entry name" value="Znf_RanBP2_sf"/>
</dbReference>
<evidence type="ECO:0000256" key="1">
    <source>
        <dbReference type="ARBA" id="ARBA00004123"/>
    </source>
</evidence>
<dbReference type="PROSITE" id="PS50199">
    <property type="entry name" value="ZF_RANBP2_2"/>
    <property type="match status" value="1"/>
</dbReference>
<accession>A0AAD9ISQ3</accession>
<evidence type="ECO:0000313" key="11">
    <source>
        <dbReference type="EMBL" id="KAK2140266.1"/>
    </source>
</evidence>